<proteinExistence type="predicted"/>
<dbReference type="GO" id="GO:0015179">
    <property type="term" value="F:L-amino acid transmembrane transporter activity"/>
    <property type="evidence" value="ECO:0007669"/>
    <property type="project" value="TreeGrafter"/>
</dbReference>
<feature type="transmembrane region" description="Helical" evidence="5">
    <location>
        <begin position="139"/>
        <end position="159"/>
    </location>
</feature>
<dbReference type="PANTHER" id="PTHR11785:SF528">
    <property type="entry name" value="AMINO ACID TRANSPORTER PROTEIN JHI-21"/>
    <property type="match status" value="1"/>
</dbReference>
<evidence type="ECO:0000256" key="4">
    <source>
        <dbReference type="ARBA" id="ARBA00023136"/>
    </source>
</evidence>
<dbReference type="PRINTS" id="PR00342">
    <property type="entry name" value="RHESUSRHD"/>
</dbReference>
<gene>
    <name evidence="6" type="ORF">SNE40_013324</name>
</gene>
<evidence type="ECO:0000313" key="7">
    <source>
        <dbReference type="Proteomes" id="UP001347796"/>
    </source>
</evidence>
<reference evidence="6 7" key="1">
    <citation type="submission" date="2024-01" db="EMBL/GenBank/DDBJ databases">
        <title>The genome of the rayed Mediterranean limpet Patella caerulea (Linnaeus, 1758).</title>
        <authorList>
            <person name="Anh-Thu Weber A."/>
            <person name="Halstead-Nussloch G."/>
        </authorList>
    </citation>
    <scope>NUCLEOTIDE SEQUENCE [LARGE SCALE GENOMIC DNA]</scope>
    <source>
        <strain evidence="6">AATW-2023a</strain>
        <tissue evidence="6">Whole specimen</tissue>
    </source>
</reference>
<evidence type="ECO:0000256" key="3">
    <source>
        <dbReference type="ARBA" id="ARBA00022989"/>
    </source>
</evidence>
<name>A0AAN8JJD3_PATCE</name>
<feature type="transmembrane region" description="Helical" evidence="5">
    <location>
        <begin position="53"/>
        <end position="80"/>
    </location>
</feature>
<dbReference type="InterPro" id="IPR050598">
    <property type="entry name" value="AminoAcid_Transporter"/>
</dbReference>
<dbReference type="EMBL" id="JAZGQO010000009">
    <property type="protein sequence ID" value="KAK6178562.1"/>
    <property type="molecule type" value="Genomic_DNA"/>
</dbReference>
<feature type="transmembrane region" description="Helical" evidence="5">
    <location>
        <begin position="402"/>
        <end position="422"/>
    </location>
</feature>
<dbReference type="InterPro" id="IPR002293">
    <property type="entry name" value="AA/rel_permease1"/>
</dbReference>
<feature type="transmembrane region" description="Helical" evidence="5">
    <location>
        <begin position="289"/>
        <end position="313"/>
    </location>
</feature>
<comment type="subcellular location">
    <subcellularLocation>
        <location evidence="1">Membrane</location>
        <topology evidence="1">Multi-pass membrane protein</topology>
    </subcellularLocation>
</comment>
<feature type="transmembrane region" description="Helical" evidence="5">
    <location>
        <begin position="344"/>
        <end position="364"/>
    </location>
</feature>
<feature type="transmembrane region" description="Helical" evidence="5">
    <location>
        <begin position="428"/>
        <end position="448"/>
    </location>
</feature>
<keyword evidence="3 5" id="KW-1133">Transmembrane helix</keyword>
<organism evidence="6 7">
    <name type="scientific">Patella caerulea</name>
    <name type="common">Rayed Mediterranean limpet</name>
    <dbReference type="NCBI Taxonomy" id="87958"/>
    <lineage>
        <taxon>Eukaryota</taxon>
        <taxon>Metazoa</taxon>
        <taxon>Spiralia</taxon>
        <taxon>Lophotrochozoa</taxon>
        <taxon>Mollusca</taxon>
        <taxon>Gastropoda</taxon>
        <taxon>Patellogastropoda</taxon>
        <taxon>Patelloidea</taxon>
        <taxon>Patellidae</taxon>
        <taxon>Patella</taxon>
    </lineage>
</organism>
<feature type="transmembrane region" description="Helical" evidence="5">
    <location>
        <begin position="370"/>
        <end position="390"/>
    </location>
</feature>
<dbReference type="GO" id="GO:0005886">
    <property type="term" value="C:plasma membrane"/>
    <property type="evidence" value="ECO:0007669"/>
    <property type="project" value="InterPro"/>
</dbReference>
<dbReference type="Pfam" id="PF13520">
    <property type="entry name" value="AA_permease_2"/>
    <property type="match status" value="1"/>
</dbReference>
<dbReference type="AlphaFoldDB" id="A0AAN8JJD3"/>
<evidence type="ECO:0000256" key="2">
    <source>
        <dbReference type="ARBA" id="ARBA00022692"/>
    </source>
</evidence>
<feature type="transmembrane region" description="Helical" evidence="5">
    <location>
        <begin position="20"/>
        <end position="41"/>
    </location>
</feature>
<dbReference type="PANTHER" id="PTHR11785">
    <property type="entry name" value="AMINO ACID TRANSPORTER"/>
    <property type="match status" value="1"/>
</dbReference>
<comment type="caution">
    <text evidence="6">The sequence shown here is derived from an EMBL/GenBank/DDBJ whole genome shotgun (WGS) entry which is preliminary data.</text>
</comment>
<feature type="transmembrane region" description="Helical" evidence="5">
    <location>
        <begin position="248"/>
        <end position="269"/>
    </location>
</feature>
<feature type="transmembrane region" description="Helical" evidence="5">
    <location>
        <begin position="101"/>
        <end position="127"/>
    </location>
</feature>
<dbReference type="InterPro" id="IPR002229">
    <property type="entry name" value="RhesusRHD"/>
</dbReference>
<evidence type="ECO:0000313" key="6">
    <source>
        <dbReference type="EMBL" id="KAK6178562.1"/>
    </source>
</evidence>
<keyword evidence="2 5" id="KW-0812">Transmembrane</keyword>
<dbReference type="PIRSF" id="PIRSF006060">
    <property type="entry name" value="AA_transporter"/>
    <property type="match status" value="1"/>
</dbReference>
<dbReference type="Proteomes" id="UP001347796">
    <property type="component" value="Unassembled WGS sequence"/>
</dbReference>
<protein>
    <submittedName>
        <fullName evidence="6">Uncharacterized protein</fullName>
    </submittedName>
</protein>
<dbReference type="Gene3D" id="1.20.1740.10">
    <property type="entry name" value="Amino acid/polyamine transporter I"/>
    <property type="match status" value="1"/>
</dbReference>
<keyword evidence="4 5" id="KW-0472">Membrane</keyword>
<keyword evidence="7" id="KW-1185">Reference proteome</keyword>
<accession>A0AAN8JJD3</accession>
<feature type="transmembrane region" description="Helical" evidence="5">
    <location>
        <begin position="210"/>
        <end position="227"/>
    </location>
</feature>
<feature type="transmembrane region" description="Helical" evidence="5">
    <location>
        <begin position="171"/>
        <end position="190"/>
    </location>
</feature>
<evidence type="ECO:0000256" key="1">
    <source>
        <dbReference type="ARBA" id="ARBA00004141"/>
    </source>
</evidence>
<evidence type="ECO:0000256" key="5">
    <source>
        <dbReference type="SAM" id="Phobius"/>
    </source>
</evidence>
<sequence>MELAGNEKITIEKVQLKRSINFASTTSILLTNIGGSAIFISPSAILHYSGSPIVALILWLISGILNAGLAFCFVEIGLLFPKAGGPYFYILEVFGSLYGFIFLWGFVSLIFASSWAISSYSAAIYLVTAASPSCPYPDIAVKILAGWIIVTLVVLNCTYMKLVTKIQGILSMAKILALLLIIVTGLLQLSNPEKNNLATLTDIEDRSIDAGSLALGLFAGFFNYGGWQVITILMEEVQNPSKTLPKSVLLSFSIMICLYLLANFSYLLLLTPAQMFSSDAVAILAMQQVHPILGVVVSILVAFCSISVLNVLIMGQPRLLFAASRVGHMPELFHMISRKFLTPWPAITFCSIPAFLVLMYGNIIIFIDTISLFACIMVSAVLVALLYLRYKQPNIKRPFRVPIVLPILMLFIDILLLSMSIYKKPQELGTCLFILSLSLPVYLVTVVWKNKPQKFQDLMARITLFLKTLFILEKSAE</sequence>